<evidence type="ECO:0000313" key="3">
    <source>
        <dbReference type="EMBL" id="RRC99727.1"/>
    </source>
</evidence>
<evidence type="ECO:0000313" key="4">
    <source>
        <dbReference type="Proteomes" id="UP000267535"/>
    </source>
</evidence>
<sequence length="366" mass="42273">MKNCFRSRGFLPCNDPDEKLTLGEEFESLDRLGEELPSLLLEDDCRTFLSQQIIPQWPCDNISPSLLSQARLYYVRLGFIASGYINQTGQAKCHTLPQNIAQPLIKIAGLLGRKPMLSYDGYALYNWKRYDIEKPIELGNIDTLQNFVHLYDEHWFILVHVEIEAIAARILNGIELWNAALDLTDSTREARLQSAMDDISLAIVAITKVLQRIPERMSDQLYFSDFRPYIGHFDDIEYEGTDTVMTFRGETGAQSSVIPTLLAFLKIPHQQTRLLKHLQDMRNYMPAEHRLYIEQVQQMPDPKPLTPPELFDEILEGIAQFREVHYHWAIKYIARRGNDQQGTGGTPYVKWLKYLIDETRNHKNGG</sequence>
<dbReference type="OrthoDB" id="505370at2"/>
<protein>
    <submittedName>
        <fullName evidence="3">Preprotein translocase subunit Tim44</fullName>
    </submittedName>
</protein>
<dbReference type="GO" id="GO:0020037">
    <property type="term" value="F:heme binding"/>
    <property type="evidence" value="ECO:0007669"/>
    <property type="project" value="InterPro"/>
</dbReference>
<reference evidence="3 4" key="1">
    <citation type="submission" date="2018-11" db="EMBL/GenBank/DDBJ databases">
        <title>The draft genome sequence of Amphritea balenae JAMM 1525T.</title>
        <authorList>
            <person name="Fang Z."/>
            <person name="Zhang Y."/>
            <person name="Han X."/>
        </authorList>
    </citation>
    <scope>NUCLEOTIDE SEQUENCE [LARGE SCALE GENOMIC DNA]</scope>
    <source>
        <strain evidence="3 4">JAMM 1525</strain>
    </source>
</reference>
<evidence type="ECO:0000256" key="1">
    <source>
        <dbReference type="ARBA" id="ARBA00022723"/>
    </source>
</evidence>
<organism evidence="3 4">
    <name type="scientific">Amphritea balenae</name>
    <dbReference type="NCBI Taxonomy" id="452629"/>
    <lineage>
        <taxon>Bacteria</taxon>
        <taxon>Pseudomonadati</taxon>
        <taxon>Pseudomonadota</taxon>
        <taxon>Gammaproteobacteria</taxon>
        <taxon>Oceanospirillales</taxon>
        <taxon>Oceanospirillaceae</taxon>
        <taxon>Amphritea</taxon>
    </lineage>
</organism>
<dbReference type="PANTHER" id="PTHR28657:SF5">
    <property type="entry name" value="INDOLEAMINE 2,3-DIOXYGENASE"/>
    <property type="match status" value="1"/>
</dbReference>
<dbReference type="InterPro" id="IPR000898">
    <property type="entry name" value="Indolamine_dOase"/>
</dbReference>
<gene>
    <name evidence="3" type="ORF">EHS89_09570</name>
</gene>
<dbReference type="Proteomes" id="UP000267535">
    <property type="component" value="Unassembled WGS sequence"/>
</dbReference>
<dbReference type="GO" id="GO:0016491">
    <property type="term" value="F:oxidoreductase activity"/>
    <property type="evidence" value="ECO:0007669"/>
    <property type="project" value="UniProtKB-ARBA"/>
</dbReference>
<dbReference type="Pfam" id="PF01231">
    <property type="entry name" value="IDO"/>
    <property type="match status" value="1"/>
</dbReference>
<dbReference type="RefSeq" id="WP_124925917.1">
    <property type="nucleotide sequence ID" value="NZ_BMOH01000006.1"/>
</dbReference>
<keyword evidence="4" id="KW-1185">Reference proteome</keyword>
<dbReference type="EMBL" id="RQXV01000004">
    <property type="protein sequence ID" value="RRC99727.1"/>
    <property type="molecule type" value="Genomic_DNA"/>
</dbReference>
<keyword evidence="2" id="KW-0408">Iron</keyword>
<accession>A0A3P1SRE4</accession>
<dbReference type="GO" id="GO:0019441">
    <property type="term" value="P:L-tryptophan catabolic process to kynurenine"/>
    <property type="evidence" value="ECO:0007669"/>
    <property type="project" value="InterPro"/>
</dbReference>
<keyword evidence="1" id="KW-0479">Metal-binding</keyword>
<dbReference type="GO" id="GO:0046872">
    <property type="term" value="F:metal ion binding"/>
    <property type="evidence" value="ECO:0007669"/>
    <property type="project" value="UniProtKB-KW"/>
</dbReference>
<comment type="caution">
    <text evidence="3">The sequence shown here is derived from an EMBL/GenBank/DDBJ whole genome shotgun (WGS) entry which is preliminary data.</text>
</comment>
<name>A0A3P1SRE4_9GAMM</name>
<dbReference type="AlphaFoldDB" id="A0A3P1SRE4"/>
<dbReference type="InterPro" id="IPR037217">
    <property type="entry name" value="Trp/Indoleamine_2_3_dOase-like"/>
</dbReference>
<proteinExistence type="predicted"/>
<dbReference type="Gene3D" id="1.20.58.480">
    <property type="match status" value="1"/>
</dbReference>
<dbReference type="SUPFAM" id="SSF140959">
    <property type="entry name" value="Indolic compounds 2,3-dioxygenase-like"/>
    <property type="match status" value="1"/>
</dbReference>
<dbReference type="PANTHER" id="PTHR28657">
    <property type="entry name" value="INDOLEAMINE 2,3-DIOXYGENASE"/>
    <property type="match status" value="1"/>
</dbReference>
<evidence type="ECO:0000256" key="2">
    <source>
        <dbReference type="ARBA" id="ARBA00023004"/>
    </source>
</evidence>